<evidence type="ECO:0000313" key="4">
    <source>
        <dbReference type="Proteomes" id="UP000814176"/>
    </source>
</evidence>
<dbReference type="GeneID" id="72005448"/>
<feature type="region of interest" description="Disordered" evidence="1">
    <location>
        <begin position="55"/>
        <end position="109"/>
    </location>
</feature>
<feature type="domain" description="RanBD1" evidence="2">
    <location>
        <begin position="309"/>
        <end position="376"/>
    </location>
</feature>
<dbReference type="Pfam" id="PF00638">
    <property type="entry name" value="Ran_BP1"/>
    <property type="match status" value="1"/>
</dbReference>
<dbReference type="InterPro" id="IPR000156">
    <property type="entry name" value="Ran_bind_dom"/>
</dbReference>
<evidence type="ECO:0000256" key="1">
    <source>
        <dbReference type="SAM" id="MobiDB-lite"/>
    </source>
</evidence>
<name>A0ABQ8K6C4_9APHY</name>
<dbReference type="EMBL" id="JADCUA010000021">
    <property type="protein sequence ID" value="KAH9832653.1"/>
    <property type="molecule type" value="Genomic_DNA"/>
</dbReference>
<feature type="compositionally biased region" description="Basic and acidic residues" evidence="1">
    <location>
        <begin position="85"/>
        <end position="102"/>
    </location>
</feature>
<sequence length="448" mass="48168">MFPLNDFHAACCALATVSAAIGYKVSRICRDTSRWHAEHGVDSWASSLLDSSAQNSSTASEKSYEITEPGSLKRKSRDEDLDDQSIEKLERPAGDDPTDAPRKRSKTMSGMVDEARLLLVRSHPPQPPAPPSKAGAPESLHGAEAIPAEADGLAMDHGGDPSVLDGTDLRATSWGTSRVPSNGALTSPLLLIPAVKPSGAFTCFANASSAFATVVASPIAGSKPVWYHDIHSNSGEHAKGLVPESEPPQNHRGAVSVGAQVRRSTPPVAHSGCLENADRSERVDFRDEGYAQDDPLKAQTYTRATCTTVTGEEDEEVRAEVKGAKVFIKRGESDFGDGIIGHVKLLSHKETADVRLVFRRAPVWKVSMSVRLRPAVRCTFDEKEGVLRVVLKEVEECDGASLDRLKESVVVYALKRGKATRREFADFALAVTQPTRLSTSVHPTAGTS</sequence>
<dbReference type="SUPFAM" id="SSF50729">
    <property type="entry name" value="PH domain-like"/>
    <property type="match status" value="1"/>
</dbReference>
<reference evidence="3 4" key="1">
    <citation type="journal article" date="2021" name="Environ. Microbiol.">
        <title>Gene family expansions and transcriptome signatures uncover fungal adaptations to wood decay.</title>
        <authorList>
            <person name="Hage H."/>
            <person name="Miyauchi S."/>
            <person name="Viragh M."/>
            <person name="Drula E."/>
            <person name="Min B."/>
            <person name="Chaduli D."/>
            <person name="Navarro D."/>
            <person name="Favel A."/>
            <person name="Norest M."/>
            <person name="Lesage-Meessen L."/>
            <person name="Balint B."/>
            <person name="Merenyi Z."/>
            <person name="de Eugenio L."/>
            <person name="Morin E."/>
            <person name="Martinez A.T."/>
            <person name="Baldrian P."/>
            <person name="Stursova M."/>
            <person name="Martinez M.J."/>
            <person name="Novotny C."/>
            <person name="Magnuson J.K."/>
            <person name="Spatafora J.W."/>
            <person name="Maurice S."/>
            <person name="Pangilinan J."/>
            <person name="Andreopoulos W."/>
            <person name="LaButti K."/>
            <person name="Hundley H."/>
            <person name="Na H."/>
            <person name="Kuo A."/>
            <person name="Barry K."/>
            <person name="Lipzen A."/>
            <person name="Henrissat B."/>
            <person name="Riley R."/>
            <person name="Ahrendt S."/>
            <person name="Nagy L.G."/>
            <person name="Grigoriev I.V."/>
            <person name="Martin F."/>
            <person name="Rosso M.N."/>
        </authorList>
    </citation>
    <scope>NUCLEOTIDE SEQUENCE [LARGE SCALE GENOMIC DNA]</scope>
    <source>
        <strain evidence="3 4">CIRM-BRFM 1785</strain>
    </source>
</reference>
<evidence type="ECO:0000313" key="3">
    <source>
        <dbReference type="EMBL" id="KAH9832653.1"/>
    </source>
</evidence>
<dbReference type="RefSeq" id="XP_047775571.1">
    <property type="nucleotide sequence ID" value="XM_047924716.1"/>
</dbReference>
<keyword evidence="4" id="KW-1185">Reference proteome</keyword>
<dbReference type="Gene3D" id="2.30.29.30">
    <property type="entry name" value="Pleckstrin-homology domain (PH domain)/Phosphotyrosine-binding domain (PTB)"/>
    <property type="match status" value="1"/>
</dbReference>
<gene>
    <name evidence="3" type="ORF">C8Q71DRAFT_777513</name>
</gene>
<dbReference type="Proteomes" id="UP000814176">
    <property type="component" value="Unassembled WGS sequence"/>
</dbReference>
<comment type="caution">
    <text evidence="3">The sequence shown here is derived from an EMBL/GenBank/DDBJ whole genome shotgun (WGS) entry which is preliminary data.</text>
</comment>
<proteinExistence type="predicted"/>
<evidence type="ECO:0000259" key="2">
    <source>
        <dbReference type="Pfam" id="PF00638"/>
    </source>
</evidence>
<dbReference type="InterPro" id="IPR011993">
    <property type="entry name" value="PH-like_dom_sf"/>
</dbReference>
<accession>A0ABQ8K6C4</accession>
<protein>
    <recommendedName>
        <fullName evidence="2">RanBD1 domain-containing protein</fullName>
    </recommendedName>
</protein>
<organism evidence="3 4">
    <name type="scientific">Rhodofomes roseus</name>
    <dbReference type="NCBI Taxonomy" id="34475"/>
    <lineage>
        <taxon>Eukaryota</taxon>
        <taxon>Fungi</taxon>
        <taxon>Dikarya</taxon>
        <taxon>Basidiomycota</taxon>
        <taxon>Agaricomycotina</taxon>
        <taxon>Agaricomycetes</taxon>
        <taxon>Polyporales</taxon>
        <taxon>Rhodofomes</taxon>
    </lineage>
</organism>